<name>A0A5U2EZX0_SALER</name>
<protein>
    <submittedName>
        <fullName evidence="6">Acetate kinase</fullName>
        <ecNumber evidence="6">2.7.2.1</ecNumber>
    </submittedName>
</protein>
<evidence type="ECO:0000256" key="1">
    <source>
        <dbReference type="ARBA" id="ARBA00008748"/>
    </source>
</evidence>
<gene>
    <name evidence="6" type="ORF">HX37_12980</name>
</gene>
<proteinExistence type="inferred from homology"/>
<dbReference type="InterPro" id="IPR043129">
    <property type="entry name" value="ATPase_NBD"/>
</dbReference>
<evidence type="ECO:0000256" key="2">
    <source>
        <dbReference type="ARBA" id="ARBA00022679"/>
    </source>
</evidence>
<sequence>MSYKIMAINAGSSSLKFQLLEMPQGDMLCQGLIERIGMANAQVTIKTPEQKWQESAPIADHREAVTLLLEKLLGYRIINSLQDIDGVGVAVHKKRERDP</sequence>
<dbReference type="EC" id="2.7.2.1" evidence="6"/>
<dbReference type="GO" id="GO:0005524">
    <property type="term" value="F:ATP binding"/>
    <property type="evidence" value="ECO:0007669"/>
    <property type="project" value="UniProtKB-KW"/>
</dbReference>
<dbReference type="Pfam" id="PF00871">
    <property type="entry name" value="Acetate_kinase"/>
    <property type="match status" value="1"/>
</dbReference>
<evidence type="ECO:0000313" key="6">
    <source>
        <dbReference type="EMBL" id="EBP0011728.1"/>
    </source>
</evidence>
<dbReference type="SUPFAM" id="SSF53067">
    <property type="entry name" value="Actin-like ATPase domain"/>
    <property type="match status" value="1"/>
</dbReference>
<dbReference type="GO" id="GO:0006083">
    <property type="term" value="P:acetate metabolic process"/>
    <property type="evidence" value="ECO:0007669"/>
    <property type="project" value="TreeGrafter"/>
</dbReference>
<dbReference type="Gene3D" id="3.30.420.40">
    <property type="match status" value="1"/>
</dbReference>
<evidence type="ECO:0000256" key="4">
    <source>
        <dbReference type="ARBA" id="ARBA00022777"/>
    </source>
</evidence>
<evidence type="ECO:0000256" key="5">
    <source>
        <dbReference type="ARBA" id="ARBA00022840"/>
    </source>
</evidence>
<comment type="similarity">
    <text evidence="1">Belongs to the acetokinase family.</text>
</comment>
<dbReference type="EMBL" id="AAGKHU010000037">
    <property type="protein sequence ID" value="EBP0011728.1"/>
    <property type="molecule type" value="Genomic_DNA"/>
</dbReference>
<accession>A0A5U2EZX0</accession>
<dbReference type="AlphaFoldDB" id="A0A5U2EZX0"/>
<dbReference type="GO" id="GO:0008776">
    <property type="term" value="F:acetate kinase activity"/>
    <property type="evidence" value="ECO:0007669"/>
    <property type="project" value="UniProtKB-EC"/>
</dbReference>
<keyword evidence="5" id="KW-0067">ATP-binding</keyword>
<dbReference type="PANTHER" id="PTHR21060">
    <property type="entry name" value="ACETATE KINASE"/>
    <property type="match status" value="1"/>
</dbReference>
<reference evidence="6" key="1">
    <citation type="submission" date="2018-07" db="EMBL/GenBank/DDBJ databases">
        <authorList>
            <consortium name="GenomeTrakr network: Whole genome sequencing for foodborne pathogen traceback"/>
        </authorList>
    </citation>
    <scope>NUCLEOTIDE SEQUENCE</scope>
    <source>
        <strain evidence="6">CFSAN018538</strain>
    </source>
</reference>
<keyword evidence="4 6" id="KW-0418">Kinase</keyword>
<keyword evidence="2 6" id="KW-0808">Transferase</keyword>
<organism evidence="6">
    <name type="scientific">Salmonella enterica</name>
    <name type="common">Salmonella choleraesuis</name>
    <dbReference type="NCBI Taxonomy" id="28901"/>
    <lineage>
        <taxon>Bacteria</taxon>
        <taxon>Pseudomonadati</taxon>
        <taxon>Pseudomonadota</taxon>
        <taxon>Gammaproteobacteria</taxon>
        <taxon>Enterobacterales</taxon>
        <taxon>Enterobacteriaceae</taxon>
        <taxon>Salmonella</taxon>
    </lineage>
</organism>
<comment type="caution">
    <text evidence="6">The sequence shown here is derived from an EMBL/GenBank/DDBJ whole genome shotgun (WGS) entry which is preliminary data.</text>
</comment>
<dbReference type="PANTHER" id="PTHR21060:SF15">
    <property type="entry name" value="ACETATE KINASE-RELATED"/>
    <property type="match status" value="1"/>
</dbReference>
<dbReference type="PROSITE" id="PS01075">
    <property type="entry name" value="ACETATE_KINASE_1"/>
    <property type="match status" value="1"/>
</dbReference>
<feature type="non-terminal residue" evidence="6">
    <location>
        <position position="99"/>
    </location>
</feature>
<dbReference type="InterPro" id="IPR023865">
    <property type="entry name" value="Aliphatic_acid_kinase_CS"/>
</dbReference>
<keyword evidence="3" id="KW-0547">Nucleotide-binding</keyword>
<evidence type="ECO:0000256" key="3">
    <source>
        <dbReference type="ARBA" id="ARBA00022741"/>
    </source>
</evidence>
<dbReference type="InterPro" id="IPR000890">
    <property type="entry name" value="Aliphatic_acid_kin_short-chain"/>
</dbReference>